<keyword evidence="2" id="KW-0808">Transferase</keyword>
<protein>
    <submittedName>
        <fullName evidence="2">Putative receptor protein kinase CRINKLY4</fullName>
    </submittedName>
</protein>
<dbReference type="GO" id="GO:0016301">
    <property type="term" value="F:kinase activity"/>
    <property type="evidence" value="ECO:0007669"/>
    <property type="project" value="UniProtKB-KW"/>
</dbReference>
<evidence type="ECO:0000313" key="3">
    <source>
        <dbReference type="Proteomes" id="UP000634136"/>
    </source>
</evidence>
<keyword evidence="2" id="KW-0418">Kinase</keyword>
<gene>
    <name evidence="2" type="ORF">G2W53_032670</name>
</gene>
<keyword evidence="3" id="KW-1185">Reference proteome</keyword>
<comment type="caution">
    <text evidence="2">The sequence shown here is derived from an EMBL/GenBank/DDBJ whole genome shotgun (WGS) entry which is preliminary data.</text>
</comment>
<keyword evidence="2" id="KW-0675">Receptor</keyword>
<dbReference type="Proteomes" id="UP000634136">
    <property type="component" value="Unassembled WGS sequence"/>
</dbReference>
<dbReference type="EMBL" id="JAAIUW010000010">
    <property type="protein sequence ID" value="KAF7811694.1"/>
    <property type="molecule type" value="Genomic_DNA"/>
</dbReference>
<accession>A0A834T872</accession>
<reference evidence="2" key="1">
    <citation type="submission" date="2020-09" db="EMBL/GenBank/DDBJ databases">
        <title>Genome-Enabled Discovery of Anthraquinone Biosynthesis in Senna tora.</title>
        <authorList>
            <person name="Kang S.-H."/>
            <person name="Pandey R.P."/>
            <person name="Lee C.-M."/>
            <person name="Sim J.-S."/>
            <person name="Jeong J.-T."/>
            <person name="Choi B.-S."/>
            <person name="Jung M."/>
            <person name="Ginzburg D."/>
            <person name="Zhao K."/>
            <person name="Won S.Y."/>
            <person name="Oh T.-J."/>
            <person name="Yu Y."/>
            <person name="Kim N.-H."/>
            <person name="Lee O.R."/>
            <person name="Lee T.-H."/>
            <person name="Bashyal P."/>
            <person name="Kim T.-S."/>
            <person name="Lee W.-H."/>
            <person name="Kawkins C."/>
            <person name="Kim C.-K."/>
            <person name="Kim J.S."/>
            <person name="Ahn B.O."/>
            <person name="Rhee S.Y."/>
            <person name="Sohng J.K."/>
        </authorList>
    </citation>
    <scope>NUCLEOTIDE SEQUENCE</scope>
    <source>
        <tissue evidence="2">Leaf</tissue>
    </source>
</reference>
<sequence length="99" mass="10415">MLGLTAQKPSSPSGLTAQQIGLQNGEIEISEFGISVGVEEYVGGLDISVDNRGFPSAEEDDGSGVRKLGTPRKRTNPSSLRAEPPYRSAKGLHSSGEDE</sequence>
<organism evidence="2 3">
    <name type="scientific">Senna tora</name>
    <dbReference type="NCBI Taxonomy" id="362788"/>
    <lineage>
        <taxon>Eukaryota</taxon>
        <taxon>Viridiplantae</taxon>
        <taxon>Streptophyta</taxon>
        <taxon>Embryophyta</taxon>
        <taxon>Tracheophyta</taxon>
        <taxon>Spermatophyta</taxon>
        <taxon>Magnoliopsida</taxon>
        <taxon>eudicotyledons</taxon>
        <taxon>Gunneridae</taxon>
        <taxon>Pentapetalae</taxon>
        <taxon>rosids</taxon>
        <taxon>fabids</taxon>
        <taxon>Fabales</taxon>
        <taxon>Fabaceae</taxon>
        <taxon>Caesalpinioideae</taxon>
        <taxon>Cassia clade</taxon>
        <taxon>Senna</taxon>
    </lineage>
</organism>
<feature type="region of interest" description="Disordered" evidence="1">
    <location>
        <begin position="51"/>
        <end position="99"/>
    </location>
</feature>
<proteinExistence type="predicted"/>
<dbReference type="AlphaFoldDB" id="A0A834T872"/>
<name>A0A834T872_9FABA</name>
<evidence type="ECO:0000256" key="1">
    <source>
        <dbReference type="SAM" id="MobiDB-lite"/>
    </source>
</evidence>
<evidence type="ECO:0000313" key="2">
    <source>
        <dbReference type="EMBL" id="KAF7811694.1"/>
    </source>
</evidence>